<comment type="PTM">
    <text evidence="8 9">Topaquinone (TPQ) is generated by copper-dependent autoxidation of a specific tyrosyl residue.</text>
</comment>
<dbReference type="GO" id="GO:0008131">
    <property type="term" value="F:primary methylamine oxidase activity"/>
    <property type="evidence" value="ECO:0007669"/>
    <property type="project" value="InterPro"/>
</dbReference>
<dbReference type="GO" id="GO:0009308">
    <property type="term" value="P:amine metabolic process"/>
    <property type="evidence" value="ECO:0007669"/>
    <property type="project" value="UniProtKB-UniRule"/>
</dbReference>
<reference evidence="14" key="1">
    <citation type="journal article" date="2020" name="Stud. Mycol.">
        <title>101 Dothideomycetes genomes: a test case for predicting lifestyles and emergence of pathogens.</title>
        <authorList>
            <person name="Haridas S."/>
            <person name="Albert R."/>
            <person name="Binder M."/>
            <person name="Bloem J."/>
            <person name="Labutti K."/>
            <person name="Salamov A."/>
            <person name="Andreopoulos B."/>
            <person name="Baker S."/>
            <person name="Barry K."/>
            <person name="Bills G."/>
            <person name="Bluhm B."/>
            <person name="Cannon C."/>
            <person name="Castanera R."/>
            <person name="Culley D."/>
            <person name="Daum C."/>
            <person name="Ezra D."/>
            <person name="Gonzalez J."/>
            <person name="Henrissat B."/>
            <person name="Kuo A."/>
            <person name="Liang C."/>
            <person name="Lipzen A."/>
            <person name="Lutzoni F."/>
            <person name="Magnuson J."/>
            <person name="Mondo S."/>
            <person name="Nolan M."/>
            <person name="Ohm R."/>
            <person name="Pangilinan J."/>
            <person name="Park H.-J."/>
            <person name="Ramirez L."/>
            <person name="Alfaro M."/>
            <person name="Sun H."/>
            <person name="Tritt A."/>
            <person name="Yoshinaga Y."/>
            <person name="Zwiers L.-H."/>
            <person name="Turgeon B."/>
            <person name="Goodwin S."/>
            <person name="Spatafora J."/>
            <person name="Crous P."/>
            <person name="Grigoriev I."/>
        </authorList>
    </citation>
    <scope>NUCLEOTIDE SEQUENCE</scope>
    <source>
        <strain evidence="14">CBS 119925</strain>
    </source>
</reference>
<evidence type="ECO:0000259" key="12">
    <source>
        <dbReference type="Pfam" id="PF02727"/>
    </source>
</evidence>
<dbReference type="Pfam" id="PF02727">
    <property type="entry name" value="Cu_amine_oxidN2"/>
    <property type="match status" value="1"/>
</dbReference>
<proteinExistence type="inferred from homology"/>
<evidence type="ECO:0000256" key="2">
    <source>
        <dbReference type="ARBA" id="ARBA00007983"/>
    </source>
</evidence>
<keyword evidence="3 9" id="KW-0479">Metal-binding</keyword>
<dbReference type="InterPro" id="IPR015800">
    <property type="entry name" value="Cu_amine_oxidase_N2"/>
</dbReference>
<keyword evidence="5 9" id="KW-0560">Oxidoreductase</keyword>
<dbReference type="EC" id="1.4.3.-" evidence="9"/>
<dbReference type="GO" id="GO:0005886">
    <property type="term" value="C:plasma membrane"/>
    <property type="evidence" value="ECO:0007669"/>
    <property type="project" value="TreeGrafter"/>
</dbReference>
<dbReference type="InterPro" id="IPR036460">
    <property type="entry name" value="Cu_amine_oxidase_C_sf"/>
</dbReference>
<keyword evidence="15" id="KW-1185">Reference proteome</keyword>
<sequence length="737" mass="81479">MRVQALSFLLGAAIFQQTSAQSGSCTSEQPTSDAPHKNIWSSLTEQELESVTSFLSGKLNLTIASPETGTRVNSLFEIELLLPNKTDILLWLNGQSSAEPKRYARATVAFGTPDEPYFQEYMVGPLPATSSMRLQPLTYTFNNKNLGKTKASSIILPGQDIGGGVLNFGASIEDITRELWNSTIAEGGVNLRTQFPLVTEGKKTLAWLEFLGMPTSEFDGPTVLPLGVSVQLDTTNRDPLEWVATGWFCMGVFYSSTEKFRKAVFSPGFKKPPPNVDGPWLSLDQRGDVLPFDDLPPPVPVSPGKKRFTIDAEENHVSWMDFSFFIAHTRSTGVNLFDIQYKGKRVIYELALQEALSQYAGSDPFQAQTNFFDTLGGMGAALVPLVKGYDCPTYATYINATIAVGGQYTEKPGTICLFEYDAGFPIRRHFNPAGYTSAAKNIYFTVRFVCTVGNYDYMFDYQFFLDGSIEVHVRASGYISAAYFANNEDYGFHIHDFLSGSMHDHVITFKADLDILGTENSVQKVEFVADKAKYPWTKGYRNTFRADKSFITNESKSKLNWAPNDAAIYAIVNKDAPNNYGEYPGYRIRKAAGASHLTQTSSTSTGSAANYATHDLYITRQKDSEPRAADPFNGHDTVDPLVDFSKFFDKESLDQEDLVAWFNLGMHHIPHTGDLPNTVMTSAHSAIRIEPFNYLEGDPSVATLQQVRLTHESGEVKTFGAREANCSVDLGGLMMGA</sequence>
<dbReference type="GO" id="GO:0005507">
    <property type="term" value="F:copper ion binding"/>
    <property type="evidence" value="ECO:0007669"/>
    <property type="project" value="InterPro"/>
</dbReference>
<feature type="signal peptide" evidence="10">
    <location>
        <begin position="1"/>
        <end position="20"/>
    </location>
</feature>
<feature type="modified residue" description="2',4',5'-topaquinone" evidence="8">
    <location>
        <position position="455"/>
    </location>
</feature>
<evidence type="ECO:0000259" key="13">
    <source>
        <dbReference type="Pfam" id="PF09248"/>
    </source>
</evidence>
<evidence type="ECO:0000256" key="10">
    <source>
        <dbReference type="SAM" id="SignalP"/>
    </source>
</evidence>
<dbReference type="GO" id="GO:0048038">
    <property type="term" value="F:quinone binding"/>
    <property type="evidence" value="ECO:0007669"/>
    <property type="project" value="InterPro"/>
</dbReference>
<keyword evidence="6 9" id="KW-0186">Copper</keyword>
<dbReference type="SUPFAM" id="SSF54416">
    <property type="entry name" value="Amine oxidase N-terminal region"/>
    <property type="match status" value="2"/>
</dbReference>
<dbReference type="Gene3D" id="3.10.450.40">
    <property type="match status" value="2"/>
</dbReference>
<evidence type="ECO:0000256" key="9">
    <source>
        <dbReference type="RuleBase" id="RU000672"/>
    </source>
</evidence>
<evidence type="ECO:0000256" key="1">
    <source>
        <dbReference type="ARBA" id="ARBA00001935"/>
    </source>
</evidence>
<protein>
    <recommendedName>
        <fullName evidence="9">Amine oxidase</fullName>
        <ecNumber evidence="9">1.4.3.-</ecNumber>
    </recommendedName>
</protein>
<evidence type="ECO:0000313" key="15">
    <source>
        <dbReference type="Proteomes" id="UP000799440"/>
    </source>
</evidence>
<feature type="active site" description="Schiff-base intermediate with substrate; via topaquinone" evidence="7">
    <location>
        <position position="455"/>
    </location>
</feature>
<feature type="domain" description="Copper amine oxidase catalytic" evidence="11">
    <location>
        <begin position="301"/>
        <end position="700"/>
    </location>
</feature>
<comment type="cofactor">
    <cofactor evidence="9">
        <name>Cu cation</name>
        <dbReference type="ChEBI" id="CHEBI:23378"/>
    </cofactor>
    <text evidence="9">Contains 1 topaquinone per subunit.</text>
</comment>
<feature type="domain" description="Copper amine oxidase N2-terminal" evidence="12">
    <location>
        <begin position="46"/>
        <end position="132"/>
    </location>
</feature>
<evidence type="ECO:0000256" key="3">
    <source>
        <dbReference type="ARBA" id="ARBA00022723"/>
    </source>
</evidence>
<organism evidence="14 15">
    <name type="scientific">Sporormia fimetaria CBS 119925</name>
    <dbReference type="NCBI Taxonomy" id="1340428"/>
    <lineage>
        <taxon>Eukaryota</taxon>
        <taxon>Fungi</taxon>
        <taxon>Dikarya</taxon>
        <taxon>Ascomycota</taxon>
        <taxon>Pezizomycotina</taxon>
        <taxon>Dothideomycetes</taxon>
        <taxon>Pleosporomycetidae</taxon>
        <taxon>Pleosporales</taxon>
        <taxon>Sporormiaceae</taxon>
        <taxon>Sporormia</taxon>
    </lineage>
</organism>
<evidence type="ECO:0000256" key="4">
    <source>
        <dbReference type="ARBA" id="ARBA00022772"/>
    </source>
</evidence>
<dbReference type="InterPro" id="IPR016182">
    <property type="entry name" value="Cu_amine_oxidase_N-reg"/>
</dbReference>
<dbReference type="Proteomes" id="UP000799440">
    <property type="component" value="Unassembled WGS sequence"/>
</dbReference>
<dbReference type="Gene3D" id="2.70.98.20">
    <property type="entry name" value="Copper amine oxidase, catalytic domain"/>
    <property type="match status" value="1"/>
</dbReference>
<feature type="active site" description="Proton acceptor" evidence="7">
    <location>
        <position position="373"/>
    </location>
</feature>
<dbReference type="PRINTS" id="PR00766">
    <property type="entry name" value="CUDAOXIDASE"/>
</dbReference>
<dbReference type="Pfam" id="PF09248">
    <property type="entry name" value="DUF1965"/>
    <property type="match status" value="1"/>
</dbReference>
<dbReference type="Pfam" id="PF01179">
    <property type="entry name" value="Cu_amine_oxid"/>
    <property type="match status" value="1"/>
</dbReference>
<dbReference type="PANTHER" id="PTHR10638">
    <property type="entry name" value="COPPER AMINE OXIDASE"/>
    <property type="match status" value="1"/>
</dbReference>
<dbReference type="OrthoDB" id="3341590at2759"/>
<evidence type="ECO:0000313" key="14">
    <source>
        <dbReference type="EMBL" id="KAF2742211.1"/>
    </source>
</evidence>
<comment type="cofactor">
    <cofactor evidence="1">
        <name>Cu cation</name>
        <dbReference type="ChEBI" id="CHEBI:23378"/>
    </cofactor>
</comment>
<keyword evidence="10" id="KW-0732">Signal</keyword>
<feature type="domain" description="DUF1965" evidence="13">
    <location>
        <begin position="222"/>
        <end position="288"/>
    </location>
</feature>
<dbReference type="FunFam" id="2.70.98.20:FF:000002">
    <property type="entry name" value="Amine oxidase"/>
    <property type="match status" value="1"/>
</dbReference>
<dbReference type="InterPro" id="IPR015328">
    <property type="entry name" value="DUF1965"/>
</dbReference>
<gene>
    <name evidence="14" type="ORF">M011DRAFT_293340</name>
</gene>
<feature type="chain" id="PRO_5025550949" description="Amine oxidase" evidence="10">
    <location>
        <begin position="21"/>
        <end position="737"/>
    </location>
</feature>
<dbReference type="SUPFAM" id="SSF49998">
    <property type="entry name" value="Amine oxidase catalytic domain"/>
    <property type="match status" value="1"/>
</dbReference>
<dbReference type="EMBL" id="MU006613">
    <property type="protein sequence ID" value="KAF2742211.1"/>
    <property type="molecule type" value="Genomic_DNA"/>
</dbReference>
<dbReference type="PANTHER" id="PTHR10638:SF20">
    <property type="entry name" value="AMINE OXIDASE"/>
    <property type="match status" value="1"/>
</dbReference>
<evidence type="ECO:0000256" key="5">
    <source>
        <dbReference type="ARBA" id="ARBA00023002"/>
    </source>
</evidence>
<name>A0A6A6UYP6_9PLEO</name>
<dbReference type="AlphaFoldDB" id="A0A6A6UYP6"/>
<keyword evidence="4 7" id="KW-0801">TPQ</keyword>
<dbReference type="InterPro" id="IPR015798">
    <property type="entry name" value="Cu_amine_oxidase_C"/>
</dbReference>
<evidence type="ECO:0000256" key="7">
    <source>
        <dbReference type="PIRSR" id="PIRSR600269-50"/>
    </source>
</evidence>
<dbReference type="InterPro" id="IPR000269">
    <property type="entry name" value="Cu_amine_oxidase"/>
</dbReference>
<evidence type="ECO:0000256" key="8">
    <source>
        <dbReference type="PIRSR" id="PIRSR600269-51"/>
    </source>
</evidence>
<comment type="similarity">
    <text evidence="2 9">Belongs to the copper/topaquinone oxidase family.</text>
</comment>
<accession>A0A6A6UYP6</accession>
<evidence type="ECO:0000256" key="6">
    <source>
        <dbReference type="ARBA" id="ARBA00023008"/>
    </source>
</evidence>
<evidence type="ECO:0000259" key="11">
    <source>
        <dbReference type="Pfam" id="PF01179"/>
    </source>
</evidence>